<evidence type="ECO:0000256" key="4">
    <source>
        <dbReference type="ARBA" id="ARBA00022840"/>
    </source>
</evidence>
<evidence type="ECO:0000256" key="1">
    <source>
        <dbReference type="ARBA" id="ARBA00022741"/>
    </source>
</evidence>
<dbReference type="GO" id="GO:0016787">
    <property type="term" value="F:hydrolase activity"/>
    <property type="evidence" value="ECO:0007669"/>
    <property type="project" value="UniProtKB-KW"/>
</dbReference>
<keyword evidence="4" id="KW-0067">ATP-binding</keyword>
<dbReference type="AlphaFoldDB" id="A0AA41RWR5"/>
<gene>
    <name evidence="8" type="ORF">MKW94_006918</name>
</gene>
<dbReference type="Proteomes" id="UP001177140">
    <property type="component" value="Unassembled WGS sequence"/>
</dbReference>
<feature type="region of interest" description="Disordered" evidence="5">
    <location>
        <begin position="1010"/>
        <end position="1052"/>
    </location>
</feature>
<protein>
    <submittedName>
        <fullName evidence="8">Uncharacterized protein</fullName>
    </submittedName>
</protein>
<feature type="domain" description="DNA2/NAM7 helicase helicase" evidence="6">
    <location>
        <begin position="231"/>
        <end position="593"/>
    </location>
</feature>
<organism evidence="8 9">
    <name type="scientific">Papaver nudicaule</name>
    <name type="common">Iceland poppy</name>
    <dbReference type="NCBI Taxonomy" id="74823"/>
    <lineage>
        <taxon>Eukaryota</taxon>
        <taxon>Viridiplantae</taxon>
        <taxon>Streptophyta</taxon>
        <taxon>Embryophyta</taxon>
        <taxon>Tracheophyta</taxon>
        <taxon>Spermatophyta</taxon>
        <taxon>Magnoliopsida</taxon>
        <taxon>Ranunculales</taxon>
        <taxon>Papaveraceae</taxon>
        <taxon>Papaveroideae</taxon>
        <taxon>Papaver</taxon>
    </lineage>
</organism>
<keyword evidence="1" id="KW-0547">Nucleotide-binding</keyword>
<dbReference type="InterPro" id="IPR047187">
    <property type="entry name" value="SF1_C_Upf1"/>
</dbReference>
<feature type="domain" description="DNA2/NAM7 helicase-like C-terminal" evidence="7">
    <location>
        <begin position="601"/>
        <end position="796"/>
    </location>
</feature>
<dbReference type="CDD" id="cd18808">
    <property type="entry name" value="SF1_C_Upf1"/>
    <property type="match status" value="1"/>
</dbReference>
<keyword evidence="3" id="KW-0347">Helicase</keyword>
<accession>A0AA41RWR5</accession>
<dbReference type="GO" id="GO:0005694">
    <property type="term" value="C:chromosome"/>
    <property type="evidence" value="ECO:0007669"/>
    <property type="project" value="UniProtKB-ARBA"/>
</dbReference>
<comment type="caution">
    <text evidence="8">The sequence shown here is derived from an EMBL/GenBank/DDBJ whole genome shotgun (WGS) entry which is preliminary data.</text>
</comment>
<dbReference type="Pfam" id="PF13087">
    <property type="entry name" value="AAA_12"/>
    <property type="match status" value="1"/>
</dbReference>
<dbReference type="Pfam" id="PF13086">
    <property type="entry name" value="AAA_11"/>
    <property type="match status" value="1"/>
</dbReference>
<dbReference type="InterPro" id="IPR041677">
    <property type="entry name" value="DNA2/NAM7_AAA_11"/>
</dbReference>
<proteinExistence type="predicted"/>
<dbReference type="PANTHER" id="PTHR10887:SF522">
    <property type="entry name" value="P-LOOP CONTAINING NUCLEOSIDE TRIPHOSPHATE HYDROLASES SUPERFAMILY PROTEIN"/>
    <property type="match status" value="1"/>
</dbReference>
<sequence length="1052" mass="120150">MASSGLVDRLFSWTLKDIFNQNFYKDKVKPIPETFTSVEHYFNSFRYPLLEETRAELFTNMSNLTQSPTCVIKHLIENDDESTPDDELTYTMILEKSITEDVYVPQVWDVIAFSDVKSARVEDLARISYIPALVQGVDDEGKSYIVKILVSKPVDFDQGAQKKIEKLFAVYLANIATNCRIWRAFNGRNLSIVEEVLDAAPQGGSDCPVCSQDPECVLGKDLYEDLLSFNLNVPQREAMLNSLLSSLCHHNHKSSVKLVWGPPGTGKTKTVATLLWALLQMKCKTLTCAPTNTAVVEVTSRLVEIVKQKLKHCRYGLGDIVLLGNEDRMKIEVHEDLHEVFLGYRSDLLAKCFYPFTGWCSQLQAMISLFEDPYKMYLDYFRPKENTQEDKEVTEKRTLEKESACQNVKLQYREFFGIRFHEIRKAMKFCIYCMCTHMPTSQLSDKVVKNMDRTLIWLRAIKNMLSTGMLTDEVLKKVFSKSKTTFRDSSTLYLRKNRKVFLQILRSLEEFPVPQISDKHTIQRFCLQNALLTFCTASSSAKLYGIKELKVLVIDEAAQLKECETSIALQLPDVQHAILIGDERQLPAMVRSKISEKAEFGRSLFGRLVSLGHKRHLLSVQYRMHPLISSFPNSEFYSNQISDAPKVKERSYRRHLLEGNMFGPYSFINVSYGEEECNYSSSYKNLLEVEIISEIVENLFRASITKAQTVKVGIISPYKAQVAALNEKLGDKYGATSDFSVIVRSVDGFQGGEEDVIIISTVRSNASGLVGFLSNHQRTNVALTRARFCLWIVGNAPTLWKSNSVWKKLVTDASNRGCFFNASDDERLCRAIINSLIELDQIDLVNMSSLLFKWSRWKVIYGENFVSSWLKIGNVETRKEIIVMLMKLSSGWRYRPQKQKKLEIVDGISSQLLEQNDIDGKLNILWTVDVQEEDSKCIQVLKFWDILPLTDIPKLARSLDYIFGSYTTDTLNRCKFKCLEGSLEVPKTWEILGVVDQNCTNKTNQDLSSEVASLSLGSKPNTEYPRSRKQNSQPKQRWQPKRNSLQQVGNKS</sequence>
<evidence type="ECO:0000259" key="6">
    <source>
        <dbReference type="Pfam" id="PF13086"/>
    </source>
</evidence>
<dbReference type="InterPro" id="IPR045055">
    <property type="entry name" value="DNA2/NAM7-like"/>
</dbReference>
<reference evidence="8" key="1">
    <citation type="submission" date="2022-03" db="EMBL/GenBank/DDBJ databases">
        <title>A functionally conserved STORR gene fusion in Papaver species that diverged 16.8 million years ago.</title>
        <authorList>
            <person name="Catania T."/>
        </authorList>
    </citation>
    <scope>NUCLEOTIDE SEQUENCE</scope>
    <source>
        <strain evidence="8">S-191538</strain>
    </source>
</reference>
<feature type="compositionally biased region" description="Polar residues" evidence="5">
    <location>
        <begin position="1010"/>
        <end position="1021"/>
    </location>
</feature>
<keyword evidence="9" id="KW-1185">Reference proteome</keyword>
<evidence type="ECO:0000313" key="9">
    <source>
        <dbReference type="Proteomes" id="UP001177140"/>
    </source>
</evidence>
<keyword evidence="2" id="KW-0378">Hydrolase</keyword>
<dbReference type="FunFam" id="3.40.50.300:FF:000326">
    <property type="entry name" value="P-loop containing nucleoside triphosphate hydrolase"/>
    <property type="match status" value="1"/>
</dbReference>
<dbReference type="SUPFAM" id="SSF52540">
    <property type="entry name" value="P-loop containing nucleoside triphosphate hydrolases"/>
    <property type="match status" value="1"/>
</dbReference>
<evidence type="ECO:0000313" key="8">
    <source>
        <dbReference type="EMBL" id="MCL7023483.1"/>
    </source>
</evidence>
<dbReference type="Gene3D" id="3.40.50.300">
    <property type="entry name" value="P-loop containing nucleotide triphosphate hydrolases"/>
    <property type="match status" value="2"/>
</dbReference>
<feature type="compositionally biased region" description="Polar residues" evidence="5">
    <location>
        <begin position="1030"/>
        <end position="1052"/>
    </location>
</feature>
<evidence type="ECO:0000256" key="2">
    <source>
        <dbReference type="ARBA" id="ARBA00022801"/>
    </source>
</evidence>
<name>A0AA41RWR5_PAPNU</name>
<evidence type="ECO:0000259" key="7">
    <source>
        <dbReference type="Pfam" id="PF13087"/>
    </source>
</evidence>
<dbReference type="GO" id="GO:0004386">
    <property type="term" value="F:helicase activity"/>
    <property type="evidence" value="ECO:0007669"/>
    <property type="project" value="UniProtKB-KW"/>
</dbReference>
<evidence type="ECO:0000256" key="3">
    <source>
        <dbReference type="ARBA" id="ARBA00022806"/>
    </source>
</evidence>
<dbReference type="PANTHER" id="PTHR10887">
    <property type="entry name" value="DNA2/NAM7 HELICASE FAMILY"/>
    <property type="match status" value="1"/>
</dbReference>
<dbReference type="InterPro" id="IPR027417">
    <property type="entry name" value="P-loop_NTPase"/>
</dbReference>
<evidence type="ECO:0000256" key="5">
    <source>
        <dbReference type="SAM" id="MobiDB-lite"/>
    </source>
</evidence>
<dbReference type="GO" id="GO:0005524">
    <property type="term" value="F:ATP binding"/>
    <property type="evidence" value="ECO:0007669"/>
    <property type="project" value="UniProtKB-KW"/>
</dbReference>
<dbReference type="InterPro" id="IPR041679">
    <property type="entry name" value="DNA2/NAM7-like_C"/>
</dbReference>
<dbReference type="EMBL" id="JAJJMA010022701">
    <property type="protein sequence ID" value="MCL7023483.1"/>
    <property type="molecule type" value="Genomic_DNA"/>
</dbReference>